<dbReference type="InterPro" id="IPR037066">
    <property type="entry name" value="Plug_dom_sf"/>
</dbReference>
<dbReference type="EMBL" id="JNFF01000034">
    <property type="protein sequence ID" value="KEQ30568.1"/>
    <property type="molecule type" value="Genomic_DNA"/>
</dbReference>
<evidence type="ECO:0000256" key="1">
    <source>
        <dbReference type="ARBA" id="ARBA00004571"/>
    </source>
</evidence>
<dbReference type="InterPro" id="IPR000531">
    <property type="entry name" value="Beta-barrel_TonB"/>
</dbReference>
<keyword evidence="3 10" id="KW-1134">Transmembrane beta strand</keyword>
<dbReference type="OrthoDB" id="9764669at2"/>
<evidence type="ECO:0000259" key="14">
    <source>
        <dbReference type="Pfam" id="PF07715"/>
    </source>
</evidence>
<evidence type="ECO:0000256" key="12">
    <source>
        <dbReference type="SAM" id="SignalP"/>
    </source>
</evidence>
<comment type="caution">
    <text evidence="15">The sequence shown here is derived from an EMBL/GenBank/DDBJ whole genome shotgun (WGS) entry which is preliminary data.</text>
</comment>
<dbReference type="PANTHER" id="PTHR30069">
    <property type="entry name" value="TONB-DEPENDENT OUTER MEMBRANE RECEPTOR"/>
    <property type="match status" value="1"/>
</dbReference>
<evidence type="ECO:0000259" key="13">
    <source>
        <dbReference type="Pfam" id="PF00593"/>
    </source>
</evidence>
<evidence type="ECO:0000256" key="10">
    <source>
        <dbReference type="PROSITE-ProRule" id="PRU01360"/>
    </source>
</evidence>
<dbReference type="GO" id="GO:0015344">
    <property type="term" value="F:siderophore uptake transmembrane transporter activity"/>
    <property type="evidence" value="ECO:0007669"/>
    <property type="project" value="TreeGrafter"/>
</dbReference>
<dbReference type="SUPFAM" id="SSF56935">
    <property type="entry name" value="Porins"/>
    <property type="match status" value="1"/>
</dbReference>
<evidence type="ECO:0000256" key="11">
    <source>
        <dbReference type="RuleBase" id="RU003357"/>
    </source>
</evidence>
<proteinExistence type="inferred from homology"/>
<comment type="subcellular location">
    <subcellularLocation>
        <location evidence="1 10">Cell outer membrane</location>
        <topology evidence="1 10">Multi-pass membrane protein</topology>
    </subcellularLocation>
</comment>
<evidence type="ECO:0000256" key="5">
    <source>
        <dbReference type="ARBA" id="ARBA00022729"/>
    </source>
</evidence>
<evidence type="ECO:0000256" key="7">
    <source>
        <dbReference type="ARBA" id="ARBA00023136"/>
    </source>
</evidence>
<dbReference type="GO" id="GO:0044718">
    <property type="term" value="P:siderophore transmembrane transport"/>
    <property type="evidence" value="ECO:0007669"/>
    <property type="project" value="TreeGrafter"/>
</dbReference>
<evidence type="ECO:0000256" key="6">
    <source>
        <dbReference type="ARBA" id="ARBA00023077"/>
    </source>
</evidence>
<keyword evidence="5 12" id="KW-0732">Signal</keyword>
<keyword evidence="8 15" id="KW-0675">Receptor</keyword>
<feature type="signal peptide" evidence="12">
    <location>
        <begin position="1"/>
        <end position="19"/>
    </location>
</feature>
<keyword evidence="9 10" id="KW-0998">Cell outer membrane</keyword>
<gene>
    <name evidence="15" type="ORF">N180_12950</name>
</gene>
<keyword evidence="4 10" id="KW-0812">Transmembrane</keyword>
<sequence length="697" mass="77472">MRLALLCCALIFCTEISVAQTVKRVEKIQQDSTRATLNEVVVTGEYQQQSLKNSVYRTRIIDSERIRLRAATNIQQVLNTELGFRFSNDMTLGTSDVQLMGMSGRNVKILLDGVPMIDRNDSRESLNQIDINTIERIEIVEGPLSVSYGSDALAGVINIITKGPGKENWNLNARVQEETAGSEYKPFGDQGVHLQHLGGGWQQNRWSVMAGLSHQDFTGFNLAPATATAEEVASVINRWKPKEQWLANTRIGYRSAKANVWYRADYVNEVIDSKGALNPNTYKSINQKYVTDRWTHQVQGDFRLQDNLNLNGMVAYSNLKRATQTSIHDFTDGSDVTSTGQAEQDVSKFNTVTARTTLVYKLSPGLSFQPGMEFNRDAADGARIKGSPVINDYSLFLSSEWKAIDWLMLRPGLRFTKNSVYDAPPVIPSLNVKIKLNPLYDFRIGYASGFRAPALRELYYDFIDASHTIIGNENLKAEQSNSFNASLTRSNDDNAAVRTRIVLTGFYNYFRNRIDYGLSAEDPTVTTLINIDRFKTTGGTMEGTAIWKDFQASLGFSMIGTYNKYAADADAYGESPQFVWSPEVNTNLTYTFPKWDATVNFSGKFTGTRRIYVLATAGAVEQAQLTKTGSFTLADLMFTKKIFNGLNLNAGVKNLFDVTSLSNTGTDTGAAHSTGAGPVPYQYGRSYVVGLNFNISK</sequence>
<evidence type="ECO:0000256" key="8">
    <source>
        <dbReference type="ARBA" id="ARBA00023170"/>
    </source>
</evidence>
<evidence type="ECO:0000256" key="2">
    <source>
        <dbReference type="ARBA" id="ARBA00022448"/>
    </source>
</evidence>
<dbReference type="Gene3D" id="2.40.170.20">
    <property type="entry name" value="TonB-dependent receptor, beta-barrel domain"/>
    <property type="match status" value="1"/>
</dbReference>
<evidence type="ECO:0000313" key="16">
    <source>
        <dbReference type="Proteomes" id="UP000028007"/>
    </source>
</evidence>
<keyword evidence="7 10" id="KW-0472">Membrane</keyword>
<dbReference type="InterPro" id="IPR039426">
    <property type="entry name" value="TonB-dep_rcpt-like"/>
</dbReference>
<dbReference type="Pfam" id="PF00593">
    <property type="entry name" value="TonB_dep_Rec_b-barrel"/>
    <property type="match status" value="1"/>
</dbReference>
<feature type="chain" id="PRO_5001761941" evidence="12">
    <location>
        <begin position="20"/>
        <end position="697"/>
    </location>
</feature>
<dbReference type="AlphaFoldDB" id="A0A081PIP5"/>
<dbReference type="Pfam" id="PF07715">
    <property type="entry name" value="Plug"/>
    <property type="match status" value="1"/>
</dbReference>
<dbReference type="Gene3D" id="2.170.130.10">
    <property type="entry name" value="TonB-dependent receptor, plug domain"/>
    <property type="match status" value="1"/>
</dbReference>
<keyword evidence="2 10" id="KW-0813">Transport</keyword>
<evidence type="ECO:0000313" key="15">
    <source>
        <dbReference type="EMBL" id="KEQ30568.1"/>
    </source>
</evidence>
<comment type="similarity">
    <text evidence="10 11">Belongs to the TonB-dependent receptor family.</text>
</comment>
<dbReference type="InterPro" id="IPR012910">
    <property type="entry name" value="Plug_dom"/>
</dbReference>
<evidence type="ECO:0000256" key="9">
    <source>
        <dbReference type="ARBA" id="ARBA00023237"/>
    </source>
</evidence>
<dbReference type="CDD" id="cd01347">
    <property type="entry name" value="ligand_gated_channel"/>
    <property type="match status" value="1"/>
</dbReference>
<feature type="domain" description="TonB-dependent receptor plug" evidence="14">
    <location>
        <begin position="53"/>
        <end position="156"/>
    </location>
</feature>
<dbReference type="GO" id="GO:0009279">
    <property type="term" value="C:cell outer membrane"/>
    <property type="evidence" value="ECO:0007669"/>
    <property type="project" value="UniProtKB-SubCell"/>
</dbReference>
<dbReference type="PANTHER" id="PTHR30069:SF29">
    <property type="entry name" value="HEMOGLOBIN AND HEMOGLOBIN-HAPTOGLOBIN-BINDING PROTEIN 1-RELATED"/>
    <property type="match status" value="1"/>
</dbReference>
<dbReference type="RefSeq" id="WP_037439545.1">
    <property type="nucleotide sequence ID" value="NZ_JNFF01000034.1"/>
</dbReference>
<keyword evidence="6 11" id="KW-0798">TonB box</keyword>
<dbReference type="Proteomes" id="UP000028007">
    <property type="component" value="Unassembled WGS sequence"/>
</dbReference>
<accession>A0A081PIP5</accession>
<dbReference type="PROSITE" id="PS52016">
    <property type="entry name" value="TONB_DEPENDENT_REC_3"/>
    <property type="match status" value="1"/>
</dbReference>
<dbReference type="eggNOG" id="COG4771">
    <property type="taxonomic scope" value="Bacteria"/>
</dbReference>
<reference evidence="15 16" key="1">
    <citation type="journal article" date="1992" name="Int. J. Syst. Bacteriol.">
        <title>Sphingobacterium antarcticus sp. nov. a Psychrotrophic Bacterium from the Soils of Schirmacher Oasis, Antarctica.</title>
        <authorList>
            <person name="Shivaji S."/>
            <person name="Ray M.K."/>
            <person name="Rao N.S."/>
            <person name="Saiserr L."/>
            <person name="Jagannadham M.V."/>
            <person name="Kumar G.S."/>
            <person name="Reddy G."/>
            <person name="Bhargava P.M."/>
        </authorList>
    </citation>
    <scope>NUCLEOTIDE SEQUENCE [LARGE SCALE GENOMIC DNA]</scope>
    <source>
        <strain evidence="15 16">4BY</strain>
    </source>
</reference>
<keyword evidence="16" id="KW-1185">Reference proteome</keyword>
<feature type="domain" description="TonB-dependent receptor-like beta-barrel" evidence="13">
    <location>
        <begin position="252"/>
        <end position="655"/>
    </location>
</feature>
<organism evidence="15 16">
    <name type="scientific">Pedobacter antarcticus 4BY</name>
    <dbReference type="NCBI Taxonomy" id="1358423"/>
    <lineage>
        <taxon>Bacteria</taxon>
        <taxon>Pseudomonadati</taxon>
        <taxon>Bacteroidota</taxon>
        <taxon>Sphingobacteriia</taxon>
        <taxon>Sphingobacteriales</taxon>
        <taxon>Sphingobacteriaceae</taxon>
        <taxon>Pedobacter</taxon>
    </lineage>
</organism>
<evidence type="ECO:0000256" key="4">
    <source>
        <dbReference type="ARBA" id="ARBA00022692"/>
    </source>
</evidence>
<evidence type="ECO:0000256" key="3">
    <source>
        <dbReference type="ARBA" id="ARBA00022452"/>
    </source>
</evidence>
<name>A0A081PIP5_9SPHI</name>
<protein>
    <submittedName>
        <fullName evidence="15">TonB-dependent receptor</fullName>
    </submittedName>
</protein>
<dbReference type="InterPro" id="IPR036942">
    <property type="entry name" value="Beta-barrel_TonB_sf"/>
</dbReference>